<dbReference type="Gene3D" id="3.30.1330.60">
    <property type="entry name" value="OmpA-like domain"/>
    <property type="match status" value="1"/>
</dbReference>
<proteinExistence type="inferred from homology"/>
<dbReference type="EMBL" id="PXYI01000004">
    <property type="protein sequence ID" value="PSJ39662.1"/>
    <property type="molecule type" value="Genomic_DNA"/>
</dbReference>
<sequence length="162" mass="17277">MAEAPHEGGRMSRIGVPRWAISFADLALLLLAFFVLLRAGDTMQVAQAARAAFAPEGATHALLTAPAADLFEPGEARLRPGSRARLASIAHAAVRSERRIVIESLGRDRAGDRFDAWELAAARAAALARALQDGGVAESRVRIVMPPDEGPESQRLTLRYGG</sequence>
<dbReference type="InterPro" id="IPR050330">
    <property type="entry name" value="Bact_OuterMem_StrucFunc"/>
</dbReference>
<evidence type="ECO:0000256" key="3">
    <source>
        <dbReference type="ARBA" id="ARBA00022475"/>
    </source>
</evidence>
<keyword evidence="6 7" id="KW-0472">Membrane</keyword>
<keyword evidence="5" id="KW-1133">Transmembrane helix</keyword>
<organism evidence="9 10">
    <name type="scientific">Allosphingosinicella deserti</name>
    <dbReference type="NCBI Taxonomy" id="2116704"/>
    <lineage>
        <taxon>Bacteria</taxon>
        <taxon>Pseudomonadati</taxon>
        <taxon>Pseudomonadota</taxon>
        <taxon>Alphaproteobacteria</taxon>
        <taxon>Sphingomonadales</taxon>
        <taxon>Sphingomonadaceae</taxon>
        <taxon>Allosphingosinicella</taxon>
    </lineage>
</organism>
<gene>
    <name evidence="9" type="ORF">C7I55_13790</name>
</gene>
<evidence type="ECO:0000259" key="8">
    <source>
        <dbReference type="PROSITE" id="PS51123"/>
    </source>
</evidence>
<comment type="similarity">
    <text evidence="2">Belongs to the MotB family.</text>
</comment>
<comment type="caution">
    <text evidence="9">The sequence shown here is derived from an EMBL/GenBank/DDBJ whole genome shotgun (WGS) entry which is preliminary data.</text>
</comment>
<evidence type="ECO:0000256" key="5">
    <source>
        <dbReference type="ARBA" id="ARBA00022989"/>
    </source>
</evidence>
<dbReference type="SUPFAM" id="SSF103088">
    <property type="entry name" value="OmpA-like"/>
    <property type="match status" value="1"/>
</dbReference>
<reference evidence="9 10" key="1">
    <citation type="submission" date="2018-03" db="EMBL/GenBank/DDBJ databases">
        <title>The draft genome of Sphingosinicella sp. GL-C-18.</title>
        <authorList>
            <person name="Liu L."/>
            <person name="Li L."/>
            <person name="Liang L."/>
            <person name="Zhang X."/>
            <person name="Wang T."/>
        </authorList>
    </citation>
    <scope>NUCLEOTIDE SEQUENCE [LARGE SCALE GENOMIC DNA]</scope>
    <source>
        <strain evidence="9 10">GL-C-18</strain>
    </source>
</reference>
<evidence type="ECO:0000256" key="7">
    <source>
        <dbReference type="PROSITE-ProRule" id="PRU00473"/>
    </source>
</evidence>
<keyword evidence="10" id="KW-1185">Reference proteome</keyword>
<dbReference type="GO" id="GO:0005886">
    <property type="term" value="C:plasma membrane"/>
    <property type="evidence" value="ECO:0007669"/>
    <property type="project" value="UniProtKB-SubCell"/>
</dbReference>
<protein>
    <submittedName>
        <fullName evidence="9">Flagellar motor protein</fullName>
    </submittedName>
</protein>
<keyword evidence="9" id="KW-0282">Flagellum</keyword>
<feature type="domain" description="OmpA-like" evidence="8">
    <location>
        <begin position="58"/>
        <end position="162"/>
    </location>
</feature>
<accession>A0A2P7QNW6</accession>
<dbReference type="Proteomes" id="UP000241167">
    <property type="component" value="Unassembled WGS sequence"/>
</dbReference>
<dbReference type="PANTHER" id="PTHR30329:SF21">
    <property type="entry name" value="LIPOPROTEIN YIAD-RELATED"/>
    <property type="match status" value="1"/>
</dbReference>
<dbReference type="Pfam" id="PF00691">
    <property type="entry name" value="OmpA"/>
    <property type="match status" value="1"/>
</dbReference>
<dbReference type="InterPro" id="IPR025713">
    <property type="entry name" value="MotB-like_N_dom"/>
</dbReference>
<keyword evidence="9" id="KW-0969">Cilium</keyword>
<dbReference type="PANTHER" id="PTHR30329">
    <property type="entry name" value="STATOR ELEMENT OF FLAGELLAR MOTOR COMPLEX"/>
    <property type="match status" value="1"/>
</dbReference>
<evidence type="ECO:0000313" key="10">
    <source>
        <dbReference type="Proteomes" id="UP000241167"/>
    </source>
</evidence>
<evidence type="ECO:0000256" key="4">
    <source>
        <dbReference type="ARBA" id="ARBA00022692"/>
    </source>
</evidence>
<name>A0A2P7QNW6_9SPHN</name>
<dbReference type="AlphaFoldDB" id="A0A2P7QNW6"/>
<evidence type="ECO:0000256" key="2">
    <source>
        <dbReference type="ARBA" id="ARBA00008914"/>
    </source>
</evidence>
<evidence type="ECO:0000256" key="6">
    <source>
        <dbReference type="ARBA" id="ARBA00023136"/>
    </source>
</evidence>
<dbReference type="InterPro" id="IPR006665">
    <property type="entry name" value="OmpA-like"/>
</dbReference>
<keyword evidence="4" id="KW-0812">Transmembrane</keyword>
<evidence type="ECO:0000313" key="9">
    <source>
        <dbReference type="EMBL" id="PSJ39662.1"/>
    </source>
</evidence>
<keyword evidence="9" id="KW-0966">Cell projection</keyword>
<dbReference type="Pfam" id="PF13677">
    <property type="entry name" value="MotB_plug"/>
    <property type="match status" value="1"/>
</dbReference>
<dbReference type="PROSITE" id="PS51123">
    <property type="entry name" value="OMPA_2"/>
    <property type="match status" value="1"/>
</dbReference>
<evidence type="ECO:0000256" key="1">
    <source>
        <dbReference type="ARBA" id="ARBA00004162"/>
    </source>
</evidence>
<dbReference type="InterPro" id="IPR036737">
    <property type="entry name" value="OmpA-like_sf"/>
</dbReference>
<keyword evidence="3" id="KW-1003">Cell membrane</keyword>
<comment type="subcellular location">
    <subcellularLocation>
        <location evidence="1">Cell membrane</location>
        <topology evidence="1">Single-pass membrane protein</topology>
    </subcellularLocation>
</comment>